<dbReference type="SUPFAM" id="SSF56300">
    <property type="entry name" value="Metallo-dependent phosphatases"/>
    <property type="match status" value="1"/>
</dbReference>
<comment type="caution">
    <text evidence="7">The sequence shown here is derived from an EMBL/GenBank/DDBJ whole genome shotgun (WGS) entry which is preliminary data.</text>
</comment>
<dbReference type="InterPro" id="IPR029052">
    <property type="entry name" value="Metallo-depent_PP-like"/>
</dbReference>
<evidence type="ECO:0000256" key="4">
    <source>
        <dbReference type="ARBA" id="ARBA00025742"/>
    </source>
</evidence>
<organism evidence="7 8">
    <name type="scientific">Arenibacter arenosicollis</name>
    <dbReference type="NCBI Taxonomy" id="2762274"/>
    <lineage>
        <taxon>Bacteria</taxon>
        <taxon>Pseudomonadati</taxon>
        <taxon>Bacteroidota</taxon>
        <taxon>Flavobacteriia</taxon>
        <taxon>Flavobacteriales</taxon>
        <taxon>Flavobacteriaceae</taxon>
        <taxon>Arenibacter</taxon>
    </lineage>
</organism>
<evidence type="ECO:0000256" key="3">
    <source>
        <dbReference type="ARBA" id="ARBA00023004"/>
    </source>
</evidence>
<evidence type="ECO:0000259" key="6">
    <source>
        <dbReference type="Pfam" id="PF24408"/>
    </source>
</evidence>
<dbReference type="Pfam" id="PF00149">
    <property type="entry name" value="Metallophos"/>
    <property type="match status" value="1"/>
</dbReference>
<name>A0ABR7QLC2_9FLAO</name>
<dbReference type="Gene3D" id="3.60.21.10">
    <property type="match status" value="1"/>
</dbReference>
<keyword evidence="2" id="KW-0378">Hydrolase</keyword>
<evidence type="ECO:0000259" key="5">
    <source>
        <dbReference type="Pfam" id="PF00149"/>
    </source>
</evidence>
<feature type="domain" description="Calcineurin-like phosphoesterase" evidence="5">
    <location>
        <begin position="11"/>
        <end position="206"/>
    </location>
</feature>
<dbReference type="InterPro" id="IPR050884">
    <property type="entry name" value="CNP_phosphodiesterase-III"/>
</dbReference>
<dbReference type="PANTHER" id="PTHR42988">
    <property type="entry name" value="PHOSPHOHYDROLASE"/>
    <property type="match status" value="1"/>
</dbReference>
<keyword evidence="3" id="KW-0408">Iron</keyword>
<accession>A0ABR7QLC2</accession>
<evidence type="ECO:0000256" key="1">
    <source>
        <dbReference type="ARBA" id="ARBA00022723"/>
    </source>
</evidence>
<feature type="domain" description="Calcineurin" evidence="6">
    <location>
        <begin position="284"/>
        <end position="336"/>
    </location>
</feature>
<keyword evidence="8" id="KW-1185">Reference proteome</keyword>
<dbReference type="InterPro" id="IPR057846">
    <property type="entry name" value="wHTH-Calcineurin_assc"/>
</dbReference>
<sequence length="360" mass="40925">MRTDINNHPVESILRLIRNEGIKADMTVCPGDFTNKSDVQGFISGWDFSLEISRELKSNEIVATLGNHDVDAYDSFSNYSLDIAKGIRKGFPIGNEQECDTFWSKGCVFLERQGFRILVLNSSHYHHNRISAGKGKVGKDLIDYVDQYMTKNGNNKISIALAHHHPVNHSRLDLGEDDIIINGSDLVEVLGKHEFDLFIHGHKHDPFLRYYNCLENNNRLPIFSSGSFSATTNLSWTSQRNTFHTIQIFKDEKRCNGSIKTWTFIPKRGWQVNNDDNGFHANTGFGFRGEITDLKSKISSIVGKRKIVDWKDVIEKIPDIKFLIPSESIALEEMLKKDKLLLSGKLSENPDIISNVKIEK</sequence>
<reference evidence="7 8" key="1">
    <citation type="submission" date="2020-08" db="EMBL/GenBank/DDBJ databases">
        <title>Arenibacter gaetbuli sp. nov., isolated from a sand dune.</title>
        <authorList>
            <person name="Park S."/>
            <person name="Yoon J.-H."/>
        </authorList>
    </citation>
    <scope>NUCLEOTIDE SEQUENCE [LARGE SCALE GENOMIC DNA]</scope>
    <source>
        <strain evidence="7 8">BSSL-BM3</strain>
    </source>
</reference>
<keyword evidence="1" id="KW-0479">Metal-binding</keyword>
<dbReference type="Proteomes" id="UP000618952">
    <property type="component" value="Unassembled WGS sequence"/>
</dbReference>
<protein>
    <submittedName>
        <fullName evidence="7">Metallophosphoesterase</fullName>
    </submittedName>
</protein>
<dbReference type="EMBL" id="JACLHY010000005">
    <property type="protein sequence ID" value="MBC8767730.1"/>
    <property type="molecule type" value="Genomic_DNA"/>
</dbReference>
<gene>
    <name evidence="7" type="ORF">H4O18_06975</name>
</gene>
<dbReference type="PANTHER" id="PTHR42988:SF2">
    <property type="entry name" value="CYCLIC NUCLEOTIDE PHOSPHODIESTERASE CBUA0032-RELATED"/>
    <property type="match status" value="1"/>
</dbReference>
<comment type="similarity">
    <text evidence="4">Belongs to the cyclic nucleotide phosphodiesterase class-III family.</text>
</comment>
<dbReference type="Pfam" id="PF24408">
    <property type="entry name" value="wHTH-Calcineurin_assc"/>
    <property type="match status" value="1"/>
</dbReference>
<evidence type="ECO:0000313" key="8">
    <source>
        <dbReference type="Proteomes" id="UP000618952"/>
    </source>
</evidence>
<dbReference type="InterPro" id="IPR004843">
    <property type="entry name" value="Calcineurin-like_PHP"/>
</dbReference>
<evidence type="ECO:0000256" key="2">
    <source>
        <dbReference type="ARBA" id="ARBA00022801"/>
    </source>
</evidence>
<evidence type="ECO:0000313" key="7">
    <source>
        <dbReference type="EMBL" id="MBC8767730.1"/>
    </source>
</evidence>
<proteinExistence type="inferred from homology"/>